<dbReference type="EMBL" id="RQTK01000106">
    <property type="protein sequence ID" value="RUS87606.1"/>
    <property type="molecule type" value="Genomic_DNA"/>
</dbReference>
<feature type="compositionally biased region" description="Basic and acidic residues" evidence="1">
    <location>
        <begin position="198"/>
        <end position="227"/>
    </location>
</feature>
<sequence>LIAAVLDQQRLNLKIIYKQKKKISRTLSETNTKMEVMQRHIEVLQALCTSRGLSVVNGEITGTRNQAKSSSKDSGSSSNKHGGGSNNKHGGSNHKHGSSNKHGSSGGLAGMAGMMALGKLAFQAADTLAPISNGYTQSQNNNNNDNNNGSSDSTSSNQKSPRANGHATAPLSNSDDALNRGDHPSHEMGTELTPVGHIKAESDSELFTLEHELEKEQHARKESRDVESGIEGTLVPGSRPRPSAWSRRKAP</sequence>
<comment type="caution">
    <text evidence="2">The sequence shown here is derived from an EMBL/GenBank/DDBJ whole genome shotgun (WGS) entry which is preliminary data.</text>
</comment>
<accession>A0A3S1BSB7</accession>
<feature type="region of interest" description="Disordered" evidence="1">
    <location>
        <begin position="133"/>
        <end position="251"/>
    </location>
</feature>
<evidence type="ECO:0000256" key="1">
    <source>
        <dbReference type="SAM" id="MobiDB-lite"/>
    </source>
</evidence>
<feature type="region of interest" description="Disordered" evidence="1">
    <location>
        <begin position="59"/>
        <end position="106"/>
    </location>
</feature>
<dbReference type="AlphaFoldDB" id="A0A3S1BSB7"/>
<protein>
    <submittedName>
        <fullName evidence="2">Uncharacterized protein</fullName>
    </submittedName>
</protein>
<dbReference type="OrthoDB" id="427456at2759"/>
<dbReference type="Proteomes" id="UP000271974">
    <property type="component" value="Unassembled WGS sequence"/>
</dbReference>
<evidence type="ECO:0000313" key="3">
    <source>
        <dbReference type="Proteomes" id="UP000271974"/>
    </source>
</evidence>
<proteinExistence type="predicted"/>
<gene>
    <name evidence="2" type="ORF">EGW08_004651</name>
</gene>
<feature type="compositionally biased region" description="Low complexity" evidence="1">
    <location>
        <begin position="72"/>
        <end position="90"/>
    </location>
</feature>
<evidence type="ECO:0000313" key="2">
    <source>
        <dbReference type="EMBL" id="RUS87606.1"/>
    </source>
</evidence>
<feature type="compositionally biased region" description="Low complexity" evidence="1">
    <location>
        <begin position="133"/>
        <end position="157"/>
    </location>
</feature>
<keyword evidence="3" id="KW-1185">Reference proteome</keyword>
<reference evidence="2 3" key="1">
    <citation type="submission" date="2019-01" db="EMBL/GenBank/DDBJ databases">
        <title>A draft genome assembly of the solar-powered sea slug Elysia chlorotica.</title>
        <authorList>
            <person name="Cai H."/>
            <person name="Li Q."/>
            <person name="Fang X."/>
            <person name="Li J."/>
            <person name="Curtis N.E."/>
            <person name="Altenburger A."/>
            <person name="Shibata T."/>
            <person name="Feng M."/>
            <person name="Maeda T."/>
            <person name="Schwartz J.A."/>
            <person name="Shigenobu S."/>
            <person name="Lundholm N."/>
            <person name="Nishiyama T."/>
            <person name="Yang H."/>
            <person name="Hasebe M."/>
            <person name="Li S."/>
            <person name="Pierce S.K."/>
            <person name="Wang J."/>
        </authorList>
    </citation>
    <scope>NUCLEOTIDE SEQUENCE [LARGE SCALE GENOMIC DNA]</scope>
    <source>
        <strain evidence="2">EC2010</strain>
        <tissue evidence="2">Whole organism of an adult</tissue>
    </source>
</reference>
<organism evidence="2 3">
    <name type="scientific">Elysia chlorotica</name>
    <name type="common">Eastern emerald elysia</name>
    <name type="synonym">Sea slug</name>
    <dbReference type="NCBI Taxonomy" id="188477"/>
    <lineage>
        <taxon>Eukaryota</taxon>
        <taxon>Metazoa</taxon>
        <taxon>Spiralia</taxon>
        <taxon>Lophotrochozoa</taxon>
        <taxon>Mollusca</taxon>
        <taxon>Gastropoda</taxon>
        <taxon>Heterobranchia</taxon>
        <taxon>Euthyneura</taxon>
        <taxon>Panpulmonata</taxon>
        <taxon>Sacoglossa</taxon>
        <taxon>Placobranchoidea</taxon>
        <taxon>Plakobranchidae</taxon>
        <taxon>Elysia</taxon>
    </lineage>
</organism>
<feature type="compositionally biased region" description="Basic and acidic residues" evidence="1">
    <location>
        <begin position="177"/>
        <end position="189"/>
    </location>
</feature>
<feature type="non-terminal residue" evidence="2">
    <location>
        <position position="1"/>
    </location>
</feature>
<name>A0A3S1BSB7_ELYCH</name>